<dbReference type="Proteomes" id="UP000005307">
    <property type="component" value="Chromosome"/>
</dbReference>
<proteinExistence type="predicted"/>
<evidence type="ECO:0000313" key="3">
    <source>
        <dbReference type="Proteomes" id="UP000005307"/>
    </source>
</evidence>
<name>M9R7C3_9RHOB</name>
<evidence type="ECO:0000313" key="2">
    <source>
        <dbReference type="EMBL" id="AGI66231.1"/>
    </source>
</evidence>
<evidence type="ECO:0008006" key="4">
    <source>
        <dbReference type="Google" id="ProtNLM"/>
    </source>
</evidence>
<feature type="signal peptide" evidence="1">
    <location>
        <begin position="1"/>
        <end position="20"/>
    </location>
</feature>
<dbReference type="HOGENOM" id="CLU_1756969_0_0_5"/>
<feature type="chain" id="PRO_5004102581" description="Rhodanese domain-containing protein" evidence="1">
    <location>
        <begin position="21"/>
        <end position="148"/>
    </location>
</feature>
<accession>M9R7C3</accession>
<dbReference type="EMBL" id="CP003740">
    <property type="protein sequence ID" value="AGI66231.1"/>
    <property type="molecule type" value="Genomic_DNA"/>
</dbReference>
<dbReference type="OrthoDB" id="9784513at2"/>
<dbReference type="AlphaFoldDB" id="M9R7C3"/>
<gene>
    <name evidence="2" type="ORF">OAN307_c04930</name>
</gene>
<dbReference type="RefSeq" id="WP_015498280.1">
    <property type="nucleotide sequence ID" value="NC_020911.1"/>
</dbReference>
<protein>
    <recommendedName>
        <fullName evidence="4">Rhodanese domain-containing protein</fullName>
    </recommendedName>
</protein>
<sequence>MIACLAVFAFALAAGLPALARDERITTFKSDSVYTLNGQTLAVTRDQNTRTTLQGDFALTSRACPLHCIQPMAAADGVATLGELELLTFLEGRVTGGTGLLLDTRAPAKFATGSIPGGVKVPVTALDAKNLFRDDILRGWGGCKGCTG</sequence>
<dbReference type="STRING" id="391626.OAN307_c04930"/>
<evidence type="ECO:0000256" key="1">
    <source>
        <dbReference type="SAM" id="SignalP"/>
    </source>
</evidence>
<keyword evidence="3" id="KW-1185">Reference proteome</keyword>
<dbReference type="KEGG" id="oat:OAN307_c04930"/>
<dbReference type="InterPro" id="IPR036873">
    <property type="entry name" value="Rhodanese-like_dom_sf"/>
</dbReference>
<organism evidence="2 3">
    <name type="scientific">Octadecabacter antarcticus 307</name>
    <dbReference type="NCBI Taxonomy" id="391626"/>
    <lineage>
        <taxon>Bacteria</taxon>
        <taxon>Pseudomonadati</taxon>
        <taxon>Pseudomonadota</taxon>
        <taxon>Alphaproteobacteria</taxon>
        <taxon>Rhodobacterales</taxon>
        <taxon>Roseobacteraceae</taxon>
        <taxon>Octadecabacter</taxon>
    </lineage>
</organism>
<keyword evidence="1" id="KW-0732">Signal</keyword>
<dbReference type="SUPFAM" id="SSF52821">
    <property type="entry name" value="Rhodanese/Cell cycle control phosphatase"/>
    <property type="match status" value="1"/>
</dbReference>
<dbReference type="eggNOG" id="COG0607">
    <property type="taxonomic scope" value="Bacteria"/>
</dbReference>
<reference evidence="2 3" key="1">
    <citation type="journal article" date="2013" name="PLoS ONE">
        <title>Poles Apart: Arctic and Antarctic Octadecabacter strains Share High Genome Plasticity and a New Type of Xanthorhodopsin.</title>
        <authorList>
            <person name="Vollmers J."/>
            <person name="Voget S."/>
            <person name="Dietrich S."/>
            <person name="Gollnow K."/>
            <person name="Smits M."/>
            <person name="Meyer K."/>
            <person name="Brinkhoff T."/>
            <person name="Simon M."/>
            <person name="Daniel R."/>
        </authorList>
    </citation>
    <scope>NUCLEOTIDE SEQUENCE [LARGE SCALE GENOMIC DNA]</scope>
    <source>
        <strain evidence="2 3">307</strain>
    </source>
</reference>